<dbReference type="Proteomes" id="UP001497493">
    <property type="component" value="Chromosome"/>
</dbReference>
<dbReference type="PANTHER" id="PTHR16255:SF1">
    <property type="entry name" value="REQUIRED FOR MEIOTIC NUCLEAR DIVISION PROTEIN 1 HOMOLOG"/>
    <property type="match status" value="1"/>
</dbReference>
<protein>
    <submittedName>
        <fullName evidence="2">Rmd1/YagE family protein</fullName>
    </submittedName>
</protein>
<dbReference type="Pfam" id="PF02582">
    <property type="entry name" value="DUF155"/>
    <property type="match status" value="1"/>
</dbReference>
<organism evidence="2 3">
    <name type="scientific">Candidatus Methylocalor cossyra</name>
    <dbReference type="NCBI Taxonomy" id="3108543"/>
    <lineage>
        <taxon>Bacteria</taxon>
        <taxon>Pseudomonadati</taxon>
        <taxon>Pseudomonadota</taxon>
        <taxon>Gammaproteobacteria</taxon>
        <taxon>Methylococcales</taxon>
        <taxon>Methylococcaceae</taxon>
        <taxon>Candidatus Methylocalor</taxon>
    </lineage>
</organism>
<feature type="domain" description="DUF155" evidence="1">
    <location>
        <begin position="53"/>
        <end position="219"/>
    </location>
</feature>
<dbReference type="InterPro" id="IPR051624">
    <property type="entry name" value="RMD1/Sad1-interacting"/>
</dbReference>
<evidence type="ECO:0000313" key="3">
    <source>
        <dbReference type="Proteomes" id="UP001497493"/>
    </source>
</evidence>
<dbReference type="PANTHER" id="PTHR16255">
    <property type="entry name" value="REQUIRED FOR MEIOTIC NUCLEAR DIVISION PROTEIN 1 HOMOLOG"/>
    <property type="match status" value="1"/>
</dbReference>
<dbReference type="RefSeq" id="WP_348759146.1">
    <property type="nucleotide sequence ID" value="NZ_OZ026884.1"/>
</dbReference>
<gene>
    <name evidence="2" type="ORF">MECH1_V1_0827</name>
</gene>
<dbReference type="EMBL" id="OZ026884">
    <property type="protein sequence ID" value="CAL1239603.1"/>
    <property type="molecule type" value="Genomic_DNA"/>
</dbReference>
<evidence type="ECO:0000259" key="1">
    <source>
        <dbReference type="Pfam" id="PF02582"/>
    </source>
</evidence>
<accession>A0ABP1C5V4</accession>
<proteinExistence type="predicted"/>
<evidence type="ECO:0000313" key="2">
    <source>
        <dbReference type="EMBL" id="CAL1239603.1"/>
    </source>
</evidence>
<dbReference type="InterPro" id="IPR003734">
    <property type="entry name" value="DUF155"/>
</dbReference>
<sequence>MQPDGSKTPMVGVLRARAWFLGTRIDIRDLGGAGTATAGPLTMLVGAQGQGLIFRFGVVVLLGLTAAEEKEILANLAGAIQNPFPQPEVDEVEIVVDPTQPERLGSDGRLNLRDTSLGRLQVVAHVLAKSCVLGYYEGSVAGAFDRIEQLAERLSRGASPTGGKKEILTEIGNVLMILTRTVGRVEVTEKPEITWDDADLDRLYQRLASEWELQDRDLALSRKLELVSRTAETYLDLVNTRQALRVEWYIVILIVVEIALSLYGKFF</sequence>
<reference evidence="2 3" key="1">
    <citation type="submission" date="2024-04" db="EMBL/GenBank/DDBJ databases">
        <authorList>
            <person name="Cremers G."/>
        </authorList>
    </citation>
    <scope>NUCLEOTIDE SEQUENCE [LARGE SCALE GENOMIC DNA]</scope>
    <source>
        <strain evidence="2">MeCH1-AG</strain>
    </source>
</reference>
<name>A0ABP1C5V4_9GAMM</name>
<keyword evidence="3" id="KW-1185">Reference proteome</keyword>